<evidence type="ECO:0000313" key="1">
    <source>
        <dbReference type="EMBL" id="KKM83307.1"/>
    </source>
</evidence>
<dbReference type="AlphaFoldDB" id="A0A0F9NPY6"/>
<reference evidence="1" key="1">
    <citation type="journal article" date="2015" name="Nature">
        <title>Complex archaea that bridge the gap between prokaryotes and eukaryotes.</title>
        <authorList>
            <person name="Spang A."/>
            <person name="Saw J.H."/>
            <person name="Jorgensen S.L."/>
            <person name="Zaremba-Niedzwiedzka K."/>
            <person name="Martijn J."/>
            <person name="Lind A.E."/>
            <person name="van Eijk R."/>
            <person name="Schleper C."/>
            <person name="Guy L."/>
            <person name="Ettema T.J."/>
        </authorList>
    </citation>
    <scope>NUCLEOTIDE SEQUENCE</scope>
</reference>
<dbReference type="EMBL" id="LAZR01007733">
    <property type="protein sequence ID" value="KKM83307.1"/>
    <property type="molecule type" value="Genomic_DNA"/>
</dbReference>
<proteinExistence type="predicted"/>
<organism evidence="1">
    <name type="scientific">marine sediment metagenome</name>
    <dbReference type="NCBI Taxonomy" id="412755"/>
    <lineage>
        <taxon>unclassified sequences</taxon>
        <taxon>metagenomes</taxon>
        <taxon>ecological metagenomes</taxon>
    </lineage>
</organism>
<protein>
    <recommendedName>
        <fullName evidence="2">HK97 gp10 family phage protein</fullName>
    </recommendedName>
</protein>
<name>A0A0F9NPY6_9ZZZZ</name>
<evidence type="ECO:0008006" key="2">
    <source>
        <dbReference type="Google" id="ProtNLM"/>
    </source>
</evidence>
<gene>
    <name evidence="1" type="ORF">LCGC14_1310770</name>
</gene>
<sequence length="93" mass="10237">MKITDNTANVLREAQRRVSTGLEEIAPDIVSMVKMLVIVKSGDLQGSIGAEITDKKVTVGSPLGYAAKVERDNPYLRPALEANIRKLKRIFRA</sequence>
<accession>A0A0F9NPY6</accession>
<comment type="caution">
    <text evidence="1">The sequence shown here is derived from an EMBL/GenBank/DDBJ whole genome shotgun (WGS) entry which is preliminary data.</text>
</comment>